<protein>
    <submittedName>
        <fullName evidence="2">Uncharacterized protein</fullName>
    </submittedName>
</protein>
<feature type="compositionally biased region" description="Polar residues" evidence="1">
    <location>
        <begin position="148"/>
        <end position="157"/>
    </location>
</feature>
<dbReference type="Proteomes" id="UP000502298">
    <property type="component" value="Chromosome"/>
</dbReference>
<evidence type="ECO:0000313" key="3">
    <source>
        <dbReference type="Proteomes" id="UP000502298"/>
    </source>
</evidence>
<evidence type="ECO:0000313" key="2">
    <source>
        <dbReference type="EMBL" id="QJC22510.1"/>
    </source>
</evidence>
<sequence>MITDARIRILGTSTRADLDASLGHLAPISSEGLDESSRYLRRSGLPIEPTLIFDLPHLLLVCQEDEELFIKALTSGKLLHSDPEVEIETDGQTEVVATRSKTTISQIVKTRPQTRSDLILHMLRYRKALDHTRTSSKRQKHQPRIDLSPNTESTNYD</sequence>
<dbReference type="AlphaFoldDB" id="A0A6H2EN58"/>
<name>A0A6H2EN58_9ACTO</name>
<organism evidence="2 3">
    <name type="scientific">Arcanobacterium buesumense</name>
    <dbReference type="NCBI Taxonomy" id="2722751"/>
    <lineage>
        <taxon>Bacteria</taxon>
        <taxon>Bacillati</taxon>
        <taxon>Actinomycetota</taxon>
        <taxon>Actinomycetes</taxon>
        <taxon>Actinomycetales</taxon>
        <taxon>Actinomycetaceae</taxon>
        <taxon>Arcanobacterium</taxon>
    </lineage>
</organism>
<dbReference type="RefSeq" id="WP_168918432.1">
    <property type="nucleotide sequence ID" value="NZ_CP050804.1"/>
</dbReference>
<evidence type="ECO:0000256" key="1">
    <source>
        <dbReference type="SAM" id="MobiDB-lite"/>
    </source>
</evidence>
<feature type="region of interest" description="Disordered" evidence="1">
    <location>
        <begin position="130"/>
        <end position="157"/>
    </location>
</feature>
<reference evidence="2 3" key="1">
    <citation type="submission" date="2020-03" db="EMBL/GenBank/DDBJ databases">
        <title>Complete genome of Arcanobacterium buesumensis sp. nov. strain 2701.</title>
        <authorList>
            <person name="Borowiak M."/>
            <person name="Alssahen M."/>
            <person name="Laemmler C."/>
            <person name="Malorny B."/>
            <person name="Hassan A."/>
            <person name="Prenger-Berninghoff E."/>
            <person name="Ploetz M."/>
            <person name="Abdulmawjood A."/>
        </authorList>
    </citation>
    <scope>NUCLEOTIDE SEQUENCE [LARGE SCALE GENOMIC DNA]</scope>
    <source>
        <strain evidence="2 3">2701</strain>
    </source>
</reference>
<proteinExistence type="predicted"/>
<dbReference type="EMBL" id="CP050804">
    <property type="protein sequence ID" value="QJC22510.1"/>
    <property type="molecule type" value="Genomic_DNA"/>
</dbReference>
<dbReference type="KEGG" id="arca:HC352_08345"/>
<gene>
    <name evidence="2" type="ORF">HC352_08345</name>
</gene>
<accession>A0A6H2EN58</accession>
<keyword evidence="3" id="KW-1185">Reference proteome</keyword>